<evidence type="ECO:0000313" key="7">
    <source>
        <dbReference type="EMBL" id="ETS75782.1"/>
    </source>
</evidence>
<evidence type="ECO:0000256" key="1">
    <source>
        <dbReference type="ARBA" id="ARBA00010617"/>
    </source>
</evidence>
<dbReference type="eggNOG" id="KOG0157">
    <property type="taxonomic scope" value="Eukaryota"/>
</dbReference>
<dbReference type="InterPro" id="IPR001128">
    <property type="entry name" value="Cyt_P450"/>
</dbReference>
<dbReference type="GeneID" id="19277739"/>
<dbReference type="Gene3D" id="1.10.630.10">
    <property type="entry name" value="Cytochrome P450"/>
    <property type="match status" value="1"/>
</dbReference>
<protein>
    <recommendedName>
        <fullName evidence="9">Cytochrome P450</fullName>
    </recommendedName>
</protein>
<dbReference type="Proteomes" id="UP000030651">
    <property type="component" value="Unassembled WGS sequence"/>
</dbReference>
<keyword evidence="8" id="KW-1185">Reference proteome</keyword>
<evidence type="ECO:0000256" key="3">
    <source>
        <dbReference type="ARBA" id="ARBA00022723"/>
    </source>
</evidence>
<evidence type="ECO:0000256" key="2">
    <source>
        <dbReference type="ARBA" id="ARBA00022617"/>
    </source>
</evidence>
<feature type="binding site" description="axial binding residue" evidence="5">
    <location>
        <position position="499"/>
    </location>
    <ligand>
        <name>heme</name>
        <dbReference type="ChEBI" id="CHEBI:30413"/>
    </ligand>
    <ligandPart>
        <name>Fe</name>
        <dbReference type="ChEBI" id="CHEBI:18248"/>
    </ligandPart>
</feature>
<evidence type="ECO:0000313" key="8">
    <source>
        <dbReference type="Proteomes" id="UP000030651"/>
    </source>
</evidence>
<dbReference type="CDD" id="cd11069">
    <property type="entry name" value="CYP_FUM15-like"/>
    <property type="match status" value="1"/>
</dbReference>
<reference evidence="8" key="1">
    <citation type="journal article" date="2015" name="BMC Genomics">
        <title>Genomic and transcriptomic analysis of the endophytic fungus Pestalotiopsis fici reveals its lifestyle and high potential for synthesis of natural products.</title>
        <authorList>
            <person name="Wang X."/>
            <person name="Zhang X."/>
            <person name="Liu L."/>
            <person name="Xiang M."/>
            <person name="Wang W."/>
            <person name="Sun X."/>
            <person name="Che Y."/>
            <person name="Guo L."/>
            <person name="Liu G."/>
            <person name="Guo L."/>
            <person name="Wang C."/>
            <person name="Yin W.B."/>
            <person name="Stadler M."/>
            <person name="Zhang X."/>
            <person name="Liu X."/>
        </authorList>
    </citation>
    <scope>NUCLEOTIDE SEQUENCE [LARGE SCALE GENOMIC DNA]</scope>
    <source>
        <strain evidence="8">W106-1 / CGMCC3.15140</strain>
    </source>
</reference>
<dbReference type="GO" id="GO:0016705">
    <property type="term" value="F:oxidoreductase activity, acting on paired donors, with incorporation or reduction of molecular oxygen"/>
    <property type="evidence" value="ECO:0007669"/>
    <property type="project" value="InterPro"/>
</dbReference>
<dbReference type="GO" id="GO:0020037">
    <property type="term" value="F:heme binding"/>
    <property type="evidence" value="ECO:0007669"/>
    <property type="project" value="InterPro"/>
</dbReference>
<dbReference type="OrthoDB" id="1470350at2759"/>
<dbReference type="RefSeq" id="XP_007839498.1">
    <property type="nucleotide sequence ID" value="XM_007841307.1"/>
</dbReference>
<dbReference type="InterPro" id="IPR036396">
    <property type="entry name" value="Cyt_P450_sf"/>
</dbReference>
<dbReference type="GO" id="GO:0004497">
    <property type="term" value="F:monooxygenase activity"/>
    <property type="evidence" value="ECO:0007669"/>
    <property type="project" value="InterPro"/>
</dbReference>
<evidence type="ECO:0000256" key="6">
    <source>
        <dbReference type="SAM" id="Phobius"/>
    </source>
</evidence>
<organism evidence="7 8">
    <name type="scientific">Pestalotiopsis fici (strain W106-1 / CGMCC3.15140)</name>
    <dbReference type="NCBI Taxonomy" id="1229662"/>
    <lineage>
        <taxon>Eukaryota</taxon>
        <taxon>Fungi</taxon>
        <taxon>Dikarya</taxon>
        <taxon>Ascomycota</taxon>
        <taxon>Pezizomycotina</taxon>
        <taxon>Sordariomycetes</taxon>
        <taxon>Xylariomycetidae</taxon>
        <taxon>Amphisphaeriales</taxon>
        <taxon>Sporocadaceae</taxon>
        <taxon>Pestalotiopsis</taxon>
    </lineage>
</organism>
<keyword evidence="3 5" id="KW-0479">Metal-binding</keyword>
<keyword evidence="6" id="KW-0472">Membrane</keyword>
<dbReference type="AlphaFoldDB" id="W3WRM6"/>
<evidence type="ECO:0000256" key="5">
    <source>
        <dbReference type="PIRSR" id="PIRSR602401-1"/>
    </source>
</evidence>
<comment type="similarity">
    <text evidence="1">Belongs to the cytochrome P450 family.</text>
</comment>
<name>W3WRM6_PESFW</name>
<dbReference type="PANTHER" id="PTHR24305">
    <property type="entry name" value="CYTOCHROME P450"/>
    <property type="match status" value="1"/>
</dbReference>
<dbReference type="HOGENOM" id="CLU_001570_5_11_1"/>
<proteinExistence type="inferred from homology"/>
<dbReference type="OMA" id="ELYPMMW"/>
<keyword evidence="2 5" id="KW-0349">Heme</keyword>
<dbReference type="EMBL" id="KI912118">
    <property type="protein sequence ID" value="ETS75782.1"/>
    <property type="molecule type" value="Genomic_DNA"/>
</dbReference>
<evidence type="ECO:0008006" key="9">
    <source>
        <dbReference type="Google" id="ProtNLM"/>
    </source>
</evidence>
<dbReference type="SUPFAM" id="SSF48264">
    <property type="entry name" value="Cytochrome P450"/>
    <property type="match status" value="1"/>
</dbReference>
<accession>W3WRM6</accession>
<dbReference type="PRINTS" id="PR00463">
    <property type="entry name" value="EP450I"/>
</dbReference>
<dbReference type="FunCoup" id="W3WRM6">
    <property type="interactions" value="1490"/>
</dbReference>
<dbReference type="Pfam" id="PF00067">
    <property type="entry name" value="p450"/>
    <property type="match status" value="1"/>
</dbReference>
<sequence length="554" mass="62160">MAAFARLFTLPNLTLAATFESLVLIKFLGNRITEIFPQFDADNHLGIVGVVFAANYVFGLFFWGLVYPRLLSPLRHIPGPRSVISAAHRSLLVVDRPPGDLFLDIVKKYPGEELLSLTTLDSQILVAKPRLPADVLVHKAYDFVKPPNISGFLRYILGDGLIVVEGDQHKFLRKSTMPAFSFRHIKDLYPVMWEKAVLMTSLIQEEVANGVSEKGEDSQIIEVSPWASKATLDIIGVAGLGREFNMLRRSADPLLDVYEELLEPAPEKLLFSVTSFVFGIRFVKLLPWKMNNLFNYLSQRLNEICMPMMKQKKTMIEKSKDGNFDVLSLLIKSGNFTDSELKDQLLTFLAAGHETTSSAFTWACYLLAKHQDLQQKLRDEVCEAFKGQEVNDQSTDLGSLLEPLPYLNGVMNETLRLYPTVPITMRQAVRDSNVGGQPIPKGVTLILSMWQMNRSPEVWGDKAGQFCPERWITAGKPNTNGGAQSNYEFLTFLHGPRSCIGQGFAKAEMRCLLASMIRTFSWELAMDEAKILPRGVITIKPAHGLYIKLKPLSE</sequence>
<keyword evidence="6" id="KW-1133">Transmembrane helix</keyword>
<feature type="transmembrane region" description="Helical" evidence="6">
    <location>
        <begin position="45"/>
        <end position="66"/>
    </location>
</feature>
<dbReference type="PANTHER" id="PTHR24305:SF166">
    <property type="entry name" value="CYTOCHROME P450 12A4, MITOCHONDRIAL-RELATED"/>
    <property type="match status" value="1"/>
</dbReference>
<dbReference type="InterPro" id="IPR050121">
    <property type="entry name" value="Cytochrome_P450_monoxygenase"/>
</dbReference>
<dbReference type="InParanoid" id="W3WRM6"/>
<dbReference type="KEGG" id="pfy:PFICI_12726"/>
<evidence type="ECO:0000256" key="4">
    <source>
        <dbReference type="ARBA" id="ARBA00023004"/>
    </source>
</evidence>
<dbReference type="FunFam" id="1.10.630.10:FF:000051">
    <property type="entry name" value="Cytochrome P450 monooxygenase (Fum15)"/>
    <property type="match status" value="1"/>
</dbReference>
<dbReference type="GO" id="GO:0005506">
    <property type="term" value="F:iron ion binding"/>
    <property type="evidence" value="ECO:0007669"/>
    <property type="project" value="InterPro"/>
</dbReference>
<keyword evidence="6" id="KW-0812">Transmembrane</keyword>
<gene>
    <name evidence="7" type="ORF">PFICI_12726</name>
</gene>
<dbReference type="PRINTS" id="PR00385">
    <property type="entry name" value="P450"/>
</dbReference>
<comment type="cofactor">
    <cofactor evidence="5">
        <name>heme</name>
        <dbReference type="ChEBI" id="CHEBI:30413"/>
    </cofactor>
</comment>
<dbReference type="InterPro" id="IPR002401">
    <property type="entry name" value="Cyt_P450_E_grp-I"/>
</dbReference>
<keyword evidence="4 5" id="KW-0408">Iron</keyword>